<dbReference type="InterPro" id="IPR016941">
    <property type="entry name" value="UCP029962"/>
</dbReference>
<evidence type="ECO:0000313" key="8">
    <source>
        <dbReference type="Proteomes" id="UP001595387"/>
    </source>
</evidence>
<dbReference type="Proteomes" id="UP001595387">
    <property type="component" value="Unassembled WGS sequence"/>
</dbReference>
<evidence type="ECO:0000256" key="5">
    <source>
        <dbReference type="SAM" id="Phobius"/>
    </source>
</evidence>
<evidence type="ECO:0000256" key="3">
    <source>
        <dbReference type="ARBA" id="ARBA00022989"/>
    </source>
</evidence>
<evidence type="ECO:0000256" key="4">
    <source>
        <dbReference type="ARBA" id="ARBA00023136"/>
    </source>
</evidence>
<feature type="transmembrane region" description="Helical" evidence="5">
    <location>
        <begin position="32"/>
        <end position="50"/>
    </location>
</feature>
<evidence type="ECO:0000313" key="7">
    <source>
        <dbReference type="EMBL" id="MFC2947804.1"/>
    </source>
</evidence>
<name>A0ABV7A4K0_9BACI</name>
<keyword evidence="2 5" id="KW-0812">Transmembrane</keyword>
<dbReference type="PIRSF" id="PIRSF029962">
    <property type="entry name" value="UCP029962"/>
    <property type="match status" value="1"/>
</dbReference>
<accession>A0ABV7A4K0</accession>
<sequence length="90" mass="10521">MWRLWKRIRFIFRFRKSVPFIKDFFLSKEVVLPKKVLFAGLAVGYILLPIDLVPDFLLLFGVVDDIAVTSFLLQQMVKTAPASLKEKYDL</sequence>
<dbReference type="Pfam" id="PF06803">
    <property type="entry name" value="DUF1232"/>
    <property type="match status" value="1"/>
</dbReference>
<evidence type="ECO:0000256" key="1">
    <source>
        <dbReference type="ARBA" id="ARBA00004127"/>
    </source>
</evidence>
<dbReference type="EMBL" id="JBHRRZ010000010">
    <property type="protein sequence ID" value="MFC2947804.1"/>
    <property type="molecule type" value="Genomic_DNA"/>
</dbReference>
<organism evidence="7 8">
    <name type="scientific">Virgibacillus sediminis</name>
    <dbReference type="NCBI Taxonomy" id="202260"/>
    <lineage>
        <taxon>Bacteria</taxon>
        <taxon>Bacillati</taxon>
        <taxon>Bacillota</taxon>
        <taxon>Bacilli</taxon>
        <taxon>Bacillales</taxon>
        <taxon>Bacillaceae</taxon>
        <taxon>Virgibacillus</taxon>
    </lineage>
</organism>
<keyword evidence="8" id="KW-1185">Reference proteome</keyword>
<feature type="domain" description="DUF1232" evidence="6">
    <location>
        <begin position="37"/>
        <end position="70"/>
    </location>
</feature>
<comment type="caution">
    <text evidence="7">The sequence shown here is derived from an EMBL/GenBank/DDBJ whole genome shotgun (WGS) entry which is preliminary data.</text>
</comment>
<protein>
    <submittedName>
        <fullName evidence="7">YkvA family protein</fullName>
    </submittedName>
</protein>
<dbReference type="RefSeq" id="WP_390304084.1">
    <property type="nucleotide sequence ID" value="NZ_JBHRRZ010000010.1"/>
</dbReference>
<keyword evidence="3 5" id="KW-1133">Transmembrane helix</keyword>
<comment type="subcellular location">
    <subcellularLocation>
        <location evidence="1">Endomembrane system</location>
        <topology evidence="1">Multi-pass membrane protein</topology>
    </subcellularLocation>
</comment>
<proteinExistence type="predicted"/>
<gene>
    <name evidence="7" type="ORF">ACFODW_05555</name>
</gene>
<reference evidence="8" key="1">
    <citation type="journal article" date="2019" name="Int. J. Syst. Evol. Microbiol.">
        <title>The Global Catalogue of Microorganisms (GCM) 10K type strain sequencing project: providing services to taxonomists for standard genome sequencing and annotation.</title>
        <authorList>
            <consortium name="The Broad Institute Genomics Platform"/>
            <consortium name="The Broad Institute Genome Sequencing Center for Infectious Disease"/>
            <person name="Wu L."/>
            <person name="Ma J."/>
        </authorList>
    </citation>
    <scope>NUCLEOTIDE SEQUENCE [LARGE SCALE GENOMIC DNA]</scope>
    <source>
        <strain evidence="8">KCTC 13193</strain>
    </source>
</reference>
<dbReference type="InterPro" id="IPR010652">
    <property type="entry name" value="DUF1232"/>
</dbReference>
<evidence type="ECO:0000259" key="6">
    <source>
        <dbReference type="Pfam" id="PF06803"/>
    </source>
</evidence>
<evidence type="ECO:0000256" key="2">
    <source>
        <dbReference type="ARBA" id="ARBA00022692"/>
    </source>
</evidence>
<keyword evidence="4 5" id="KW-0472">Membrane</keyword>